<dbReference type="InterPro" id="IPR012654">
    <property type="entry name" value="CHP02391"/>
</dbReference>
<dbReference type="Proteomes" id="UP000598217">
    <property type="component" value="Unassembled WGS sequence"/>
</dbReference>
<name>A0ABR9HPP4_9ACTN</name>
<organism evidence="2 3">
    <name type="scientific">Nocardiopsis terrae</name>
    <dbReference type="NCBI Taxonomy" id="372655"/>
    <lineage>
        <taxon>Bacteria</taxon>
        <taxon>Bacillati</taxon>
        <taxon>Actinomycetota</taxon>
        <taxon>Actinomycetes</taxon>
        <taxon>Streptosporangiales</taxon>
        <taxon>Nocardiopsidaceae</taxon>
        <taxon>Nocardiopsis</taxon>
    </lineage>
</organism>
<proteinExistence type="predicted"/>
<evidence type="ECO:0000259" key="1">
    <source>
        <dbReference type="Pfam" id="PF09509"/>
    </source>
</evidence>
<evidence type="ECO:0000313" key="3">
    <source>
        <dbReference type="Proteomes" id="UP000598217"/>
    </source>
</evidence>
<comment type="caution">
    <text evidence="2">The sequence shown here is derived from an EMBL/GenBank/DDBJ whole genome shotgun (WGS) entry which is preliminary data.</text>
</comment>
<sequence>MAQQLERFIVEANVVVDDQKIDYSGGLWRMAEIGLLHREMVVLRIVKACGMVPVDRGEFINVVDYWRNLRDQVLGVKGICDNFGEMESALAPEGPVASASHLHDWVWRAAEQLWLAAAYQEAVNAAARSINARIQQKSKRNDISESDLVMQVFDIKPAEPGKSRLWMPGDRSDPTWRSLQEGVKFYGVGCFKAIRNPASHKEFTNWGEQEAMEYLSSFSVFARWVSESQLESVD</sequence>
<accession>A0ABR9HPP4</accession>
<gene>
    <name evidence="2" type="ORF">H4W79_005147</name>
</gene>
<dbReference type="EMBL" id="JADBDY010000001">
    <property type="protein sequence ID" value="MBE1460933.1"/>
    <property type="molecule type" value="Genomic_DNA"/>
</dbReference>
<protein>
    <recommendedName>
        <fullName evidence="1">Conserved hypothetical protein CHP02391 domain-containing protein</fullName>
    </recommendedName>
</protein>
<evidence type="ECO:0000313" key="2">
    <source>
        <dbReference type="EMBL" id="MBE1460933.1"/>
    </source>
</evidence>
<keyword evidence="3" id="KW-1185">Reference proteome</keyword>
<dbReference type="RefSeq" id="WP_191276062.1">
    <property type="nucleotide sequence ID" value="NZ_BMXJ01000011.1"/>
</dbReference>
<feature type="domain" description="Conserved hypothetical protein CHP02391" evidence="1">
    <location>
        <begin position="101"/>
        <end position="225"/>
    </location>
</feature>
<reference evidence="2 3" key="1">
    <citation type="submission" date="2020-10" db="EMBL/GenBank/DDBJ databases">
        <title>Sequencing the genomes of 1000 actinobacteria strains.</title>
        <authorList>
            <person name="Klenk H.-P."/>
        </authorList>
    </citation>
    <scope>NUCLEOTIDE SEQUENCE [LARGE SCALE GENOMIC DNA]</scope>
    <source>
        <strain evidence="2 3">DSM 45157</strain>
    </source>
</reference>
<dbReference type="Pfam" id="PF09509">
    <property type="entry name" value="Hypoth_Ymh"/>
    <property type="match status" value="1"/>
</dbReference>